<dbReference type="Proteomes" id="UP001597549">
    <property type="component" value="Unassembled WGS sequence"/>
</dbReference>
<dbReference type="RefSeq" id="WP_379808086.1">
    <property type="nucleotide sequence ID" value="NZ_JBHUOL010000018.1"/>
</dbReference>
<name>A0ABW5Z9H0_9FLAO</name>
<evidence type="ECO:0000313" key="2">
    <source>
        <dbReference type="Proteomes" id="UP001597549"/>
    </source>
</evidence>
<organism evidence="1 2">
    <name type="scientific">Flavobacterium ardleyense</name>
    <dbReference type="NCBI Taxonomy" id="2038737"/>
    <lineage>
        <taxon>Bacteria</taxon>
        <taxon>Pseudomonadati</taxon>
        <taxon>Bacteroidota</taxon>
        <taxon>Flavobacteriia</taxon>
        <taxon>Flavobacteriales</taxon>
        <taxon>Flavobacteriaceae</taxon>
        <taxon>Flavobacterium</taxon>
    </lineage>
</organism>
<accession>A0ABW5Z9H0</accession>
<reference evidence="2" key="1">
    <citation type="journal article" date="2019" name="Int. J. Syst. Evol. Microbiol.">
        <title>The Global Catalogue of Microorganisms (GCM) 10K type strain sequencing project: providing services to taxonomists for standard genome sequencing and annotation.</title>
        <authorList>
            <consortium name="The Broad Institute Genomics Platform"/>
            <consortium name="The Broad Institute Genome Sequencing Center for Infectious Disease"/>
            <person name="Wu L."/>
            <person name="Ma J."/>
        </authorList>
    </citation>
    <scope>NUCLEOTIDE SEQUENCE [LARGE SCALE GENOMIC DNA]</scope>
    <source>
        <strain evidence="2">KCTC 52644</strain>
    </source>
</reference>
<dbReference type="EMBL" id="JBHUOL010000018">
    <property type="protein sequence ID" value="MFD2909509.1"/>
    <property type="molecule type" value="Genomic_DNA"/>
</dbReference>
<gene>
    <name evidence="1" type="ORF">ACFSX9_12285</name>
</gene>
<keyword evidence="2" id="KW-1185">Reference proteome</keyword>
<comment type="caution">
    <text evidence="1">The sequence shown here is derived from an EMBL/GenBank/DDBJ whole genome shotgun (WGS) entry which is preliminary data.</text>
</comment>
<evidence type="ECO:0000313" key="1">
    <source>
        <dbReference type="EMBL" id="MFD2909509.1"/>
    </source>
</evidence>
<sequence length="59" mass="7273">MIFFELTDRRIIDLIEDRVVISRKIYWFESEYLLSDKRKDFTFIFDDIEYPEYIVGVGN</sequence>
<protein>
    <submittedName>
        <fullName evidence="1">Uncharacterized protein</fullName>
    </submittedName>
</protein>
<proteinExistence type="predicted"/>